<organism evidence="2">
    <name type="scientific">Arcella intermedia</name>
    <dbReference type="NCBI Taxonomy" id="1963864"/>
    <lineage>
        <taxon>Eukaryota</taxon>
        <taxon>Amoebozoa</taxon>
        <taxon>Tubulinea</taxon>
        <taxon>Elardia</taxon>
        <taxon>Arcellinida</taxon>
        <taxon>Sphaerothecina</taxon>
        <taxon>Arcellidae</taxon>
        <taxon>Arcella</taxon>
    </lineage>
</organism>
<dbReference type="Pfam" id="PF04979">
    <property type="entry name" value="IPP-2"/>
    <property type="match status" value="1"/>
</dbReference>
<protein>
    <recommendedName>
        <fullName evidence="3">Protein phosphatase inhibitor 2</fullName>
    </recommendedName>
</protein>
<feature type="region of interest" description="Disordered" evidence="1">
    <location>
        <begin position="1"/>
        <end position="59"/>
    </location>
</feature>
<proteinExistence type="predicted"/>
<dbReference type="GO" id="GO:0009966">
    <property type="term" value="P:regulation of signal transduction"/>
    <property type="evidence" value="ECO:0007669"/>
    <property type="project" value="InterPro"/>
</dbReference>
<reference evidence="2" key="1">
    <citation type="journal article" date="2020" name="J. Eukaryot. Microbiol.">
        <title>De novo Sequencing, Assembly and Annotation of the Transcriptome for the Free-Living Testate Amoeba Arcella intermedia.</title>
        <authorList>
            <person name="Ribeiro G.M."/>
            <person name="Porfirio-Sousa A.L."/>
            <person name="Maurer-Alcala X.X."/>
            <person name="Katz L.A."/>
            <person name="Lahr D.J.G."/>
        </authorList>
    </citation>
    <scope>NUCLEOTIDE SEQUENCE</scope>
</reference>
<dbReference type="PANTHER" id="PTHR12398">
    <property type="entry name" value="PROTEIN PHOSPHATASE INHIBITOR"/>
    <property type="match status" value="1"/>
</dbReference>
<evidence type="ECO:0000313" key="2">
    <source>
        <dbReference type="EMBL" id="NDV38428.1"/>
    </source>
</evidence>
<evidence type="ECO:0000256" key="1">
    <source>
        <dbReference type="SAM" id="MobiDB-lite"/>
    </source>
</evidence>
<dbReference type="GO" id="GO:0004864">
    <property type="term" value="F:protein phosphatase inhibitor activity"/>
    <property type="evidence" value="ECO:0007669"/>
    <property type="project" value="InterPro"/>
</dbReference>
<accession>A0A6B2LNZ0</accession>
<dbReference type="EMBL" id="GIBP01009459">
    <property type="protein sequence ID" value="NDV38428.1"/>
    <property type="molecule type" value="Transcribed_RNA"/>
</dbReference>
<dbReference type="PANTHER" id="PTHR12398:SF20">
    <property type="entry name" value="PROTEIN PHOSPHATASE 1 REGULATORY INHIBITOR SUBUNIT 2"/>
    <property type="match status" value="1"/>
</dbReference>
<feature type="compositionally biased region" description="Pro residues" evidence="1">
    <location>
        <begin position="118"/>
        <end position="133"/>
    </location>
</feature>
<feature type="compositionally biased region" description="Basic and acidic residues" evidence="1">
    <location>
        <begin position="22"/>
        <end position="34"/>
    </location>
</feature>
<name>A0A6B2LNZ0_9EUKA</name>
<evidence type="ECO:0008006" key="3">
    <source>
        <dbReference type="Google" id="ProtNLM"/>
    </source>
</evidence>
<sequence length="144" mass="16987">MKTQPKGKKKSIVWDESNLIETSKERGTRQKIDEPDTPYHYPGDYSVSESGEEVSHEEHDAFWDQINSKLLVEKQKHEEGQMVLGFQQQQQDQEKRKAFHQKRKQHYNEGQHLKNSQNPPPPPKRAPHDPPPQDTHHQPKKRKK</sequence>
<dbReference type="AlphaFoldDB" id="A0A6B2LNZ0"/>
<feature type="region of interest" description="Disordered" evidence="1">
    <location>
        <begin position="85"/>
        <end position="144"/>
    </location>
</feature>
<feature type="compositionally biased region" description="Basic residues" evidence="1">
    <location>
        <begin position="1"/>
        <end position="11"/>
    </location>
</feature>
<dbReference type="InterPro" id="IPR007062">
    <property type="entry name" value="PPI-2"/>
</dbReference>